<evidence type="ECO:0000256" key="1">
    <source>
        <dbReference type="SAM" id="Phobius"/>
    </source>
</evidence>
<keyword evidence="3" id="KW-1185">Reference proteome</keyword>
<accession>A0A2T5PE57</accession>
<dbReference type="EMBL" id="QASN01000003">
    <property type="protein sequence ID" value="PTU76014.1"/>
    <property type="molecule type" value="Genomic_DNA"/>
</dbReference>
<sequence length="247" mass="27904">MLEKSLYETTQKIIEDAEDYLLNTKLNSRTGRWLHRQLLAPLALILFGSKEALKPFTKWGAMAFIFLLSGSLILKGTHASIETTQTVLLAIIYGSVPLIMFAAPSTYIFSELTPNQITAISKSITSHGVESPDKIDLIEENLKLAEERAKERIKSFKWLIGTCWALAILITNQLNSLTTKSESFDLNRTLQNNFIFLTSAILATLLALWITISYKRATEAIFKAIKYSLLEIRHSLIIIEDKNQPRN</sequence>
<protein>
    <submittedName>
        <fullName evidence="2">Uncharacterized protein</fullName>
    </submittedName>
</protein>
<gene>
    <name evidence="2" type="ORF">DBO85_02735</name>
</gene>
<keyword evidence="1" id="KW-1133">Transmembrane helix</keyword>
<comment type="caution">
    <text evidence="2">The sequence shown here is derived from an EMBL/GenBank/DDBJ whole genome shotgun (WGS) entry which is preliminary data.</text>
</comment>
<evidence type="ECO:0000313" key="3">
    <source>
        <dbReference type="Proteomes" id="UP000244064"/>
    </source>
</evidence>
<keyword evidence="1" id="KW-0472">Membrane</keyword>
<dbReference type="RefSeq" id="WP_108105070.1">
    <property type="nucleotide sequence ID" value="NZ_QASN01000003.1"/>
</dbReference>
<dbReference type="Proteomes" id="UP000244064">
    <property type="component" value="Unassembled WGS sequence"/>
</dbReference>
<evidence type="ECO:0000313" key="2">
    <source>
        <dbReference type="EMBL" id="PTU76014.1"/>
    </source>
</evidence>
<feature type="transmembrane region" description="Helical" evidence="1">
    <location>
        <begin position="87"/>
        <end position="109"/>
    </location>
</feature>
<name>A0A2T5PE57_9PSED</name>
<organism evidence="2 3">
    <name type="scientific">Pseudomonas mangrovi</name>
    <dbReference type="NCBI Taxonomy" id="2161748"/>
    <lineage>
        <taxon>Bacteria</taxon>
        <taxon>Pseudomonadati</taxon>
        <taxon>Pseudomonadota</taxon>
        <taxon>Gammaproteobacteria</taxon>
        <taxon>Pseudomonadales</taxon>
        <taxon>Pseudomonadaceae</taxon>
        <taxon>Pseudomonas</taxon>
    </lineage>
</organism>
<feature type="transmembrane region" description="Helical" evidence="1">
    <location>
        <begin position="194"/>
        <end position="214"/>
    </location>
</feature>
<dbReference type="AlphaFoldDB" id="A0A2T5PE57"/>
<keyword evidence="1" id="KW-0812">Transmembrane</keyword>
<proteinExistence type="predicted"/>
<reference evidence="2 3" key="1">
    <citation type="submission" date="2018-04" db="EMBL/GenBank/DDBJ databases">
        <title>Pseudomonas sp. nov., isolated from mangrove soil.</title>
        <authorList>
            <person name="Chen C."/>
        </authorList>
    </citation>
    <scope>NUCLEOTIDE SEQUENCE [LARGE SCALE GENOMIC DNA]</scope>
    <source>
        <strain evidence="2 3">TC-11</strain>
    </source>
</reference>
<feature type="transmembrane region" description="Helical" evidence="1">
    <location>
        <begin position="61"/>
        <end position="81"/>
    </location>
</feature>